<name>A0A1Y2HH62_9FUNG</name>
<evidence type="ECO:0000313" key="2">
    <source>
        <dbReference type="EMBL" id="ORZ33334.1"/>
    </source>
</evidence>
<accession>A0A1Y2HH62</accession>
<keyword evidence="3" id="KW-1185">Reference proteome</keyword>
<dbReference type="Proteomes" id="UP000193411">
    <property type="component" value="Unassembled WGS sequence"/>
</dbReference>
<dbReference type="EMBL" id="MCFL01000036">
    <property type="protein sequence ID" value="ORZ33334.1"/>
    <property type="molecule type" value="Genomic_DNA"/>
</dbReference>
<comment type="caution">
    <text evidence="2">The sequence shown here is derived from an EMBL/GenBank/DDBJ whole genome shotgun (WGS) entry which is preliminary data.</text>
</comment>
<keyword evidence="1" id="KW-0732">Signal</keyword>
<feature type="chain" id="PRO_5012779294" evidence="1">
    <location>
        <begin position="22"/>
        <end position="185"/>
    </location>
</feature>
<reference evidence="2 3" key="1">
    <citation type="submission" date="2016-07" db="EMBL/GenBank/DDBJ databases">
        <title>Pervasive Adenine N6-methylation of Active Genes in Fungi.</title>
        <authorList>
            <consortium name="DOE Joint Genome Institute"/>
            <person name="Mondo S.J."/>
            <person name="Dannebaum R.O."/>
            <person name="Kuo R.C."/>
            <person name="Labutti K."/>
            <person name="Haridas S."/>
            <person name="Kuo A."/>
            <person name="Salamov A."/>
            <person name="Ahrendt S.R."/>
            <person name="Lipzen A."/>
            <person name="Sullivan W."/>
            <person name="Andreopoulos W.B."/>
            <person name="Clum A."/>
            <person name="Lindquist E."/>
            <person name="Daum C."/>
            <person name="Ramamoorthy G.K."/>
            <person name="Gryganskyi A."/>
            <person name="Culley D."/>
            <person name="Magnuson J.K."/>
            <person name="James T.Y."/>
            <person name="O'Malley M.A."/>
            <person name="Stajich J.E."/>
            <person name="Spatafora J.W."/>
            <person name="Visel A."/>
            <person name="Grigoriev I.V."/>
        </authorList>
    </citation>
    <scope>NUCLEOTIDE SEQUENCE [LARGE SCALE GENOMIC DNA]</scope>
    <source>
        <strain evidence="2 3">PL171</strain>
    </source>
</reference>
<gene>
    <name evidence="2" type="ORF">BCR44DRAFT_1514728</name>
</gene>
<dbReference type="AlphaFoldDB" id="A0A1Y2HH62"/>
<evidence type="ECO:0000256" key="1">
    <source>
        <dbReference type="SAM" id="SignalP"/>
    </source>
</evidence>
<organism evidence="2 3">
    <name type="scientific">Catenaria anguillulae PL171</name>
    <dbReference type="NCBI Taxonomy" id="765915"/>
    <lineage>
        <taxon>Eukaryota</taxon>
        <taxon>Fungi</taxon>
        <taxon>Fungi incertae sedis</taxon>
        <taxon>Blastocladiomycota</taxon>
        <taxon>Blastocladiomycetes</taxon>
        <taxon>Blastocladiales</taxon>
        <taxon>Catenariaceae</taxon>
        <taxon>Catenaria</taxon>
    </lineage>
</organism>
<feature type="signal peptide" evidence="1">
    <location>
        <begin position="1"/>
        <end position="21"/>
    </location>
</feature>
<proteinExistence type="predicted"/>
<protein>
    <submittedName>
        <fullName evidence="2">Uncharacterized protein</fullName>
    </submittedName>
</protein>
<sequence>MLSHLLSIISLLLVASSVATAAPAASASSPADCKSYVDLYGRDLVNAFDDGAAFTDLRVERSYVANQGQCIQWAQSKGYYVAVLARTDRRAPPGHVRCYAKNVPKAPEFKGDMLAILKRPWNINEPVSQPQYLGQYDIPGYDIATANGDLAPCDAYVTVDGKTFCKKFNEVDHSILLLSKDCPKL</sequence>
<evidence type="ECO:0000313" key="3">
    <source>
        <dbReference type="Proteomes" id="UP000193411"/>
    </source>
</evidence>